<dbReference type="InterPro" id="IPR015421">
    <property type="entry name" value="PyrdxlP-dep_Trfase_major"/>
</dbReference>
<proteinExistence type="inferred from homology"/>
<dbReference type="GO" id="GO:0016830">
    <property type="term" value="F:carbon-carbon lyase activity"/>
    <property type="evidence" value="ECO:0007669"/>
    <property type="project" value="InterPro"/>
</dbReference>
<dbReference type="GO" id="GO:0009072">
    <property type="term" value="P:aromatic amino acid metabolic process"/>
    <property type="evidence" value="ECO:0007669"/>
    <property type="project" value="InterPro"/>
</dbReference>
<dbReference type="PANTHER" id="PTHR32325">
    <property type="entry name" value="BETA-ELIMINATING LYASE-LIKE PROTEIN-RELATED"/>
    <property type="match status" value="1"/>
</dbReference>
<dbReference type="Pfam" id="PF01212">
    <property type="entry name" value="Beta_elim_lyase"/>
    <property type="match status" value="1"/>
</dbReference>
<protein>
    <submittedName>
        <fullName evidence="7">Tryptophanase</fullName>
    </submittedName>
</protein>
<dbReference type="InterPro" id="IPR001597">
    <property type="entry name" value="ArAA_b-elim_lyase/Thr_aldolase"/>
</dbReference>
<dbReference type="InterPro" id="IPR011166">
    <property type="entry name" value="Beta-eliminating_lyase"/>
</dbReference>
<feature type="domain" description="Aromatic amino acid beta-eliminating lyase/threonine aldolase" evidence="6">
    <location>
        <begin position="55"/>
        <end position="424"/>
    </location>
</feature>
<comment type="similarity">
    <text evidence="2">Belongs to the beta-eliminating lyase family.</text>
</comment>
<evidence type="ECO:0000256" key="3">
    <source>
        <dbReference type="ARBA" id="ARBA00022898"/>
    </source>
</evidence>
<dbReference type="NCBIfam" id="NF009709">
    <property type="entry name" value="PRK13238.1"/>
    <property type="match status" value="1"/>
</dbReference>
<name>A0A1M5SPU4_9FIRM</name>
<dbReference type="InterPro" id="IPR015422">
    <property type="entry name" value="PyrdxlP-dep_Trfase_small"/>
</dbReference>
<dbReference type="STRING" id="1123281.SAMN02745180_00235"/>
<feature type="modified residue" description="N6-(pyridoxal phosphate)lysine" evidence="5">
    <location>
        <position position="266"/>
    </location>
</feature>
<evidence type="ECO:0000259" key="6">
    <source>
        <dbReference type="Pfam" id="PF01212"/>
    </source>
</evidence>
<evidence type="ECO:0000256" key="1">
    <source>
        <dbReference type="ARBA" id="ARBA00001933"/>
    </source>
</evidence>
<dbReference type="SUPFAM" id="SSF53383">
    <property type="entry name" value="PLP-dependent transferases"/>
    <property type="match status" value="1"/>
</dbReference>
<dbReference type="PANTHER" id="PTHR32325:SF4">
    <property type="entry name" value="TRYPTOPHANASE"/>
    <property type="match status" value="1"/>
</dbReference>
<evidence type="ECO:0000313" key="8">
    <source>
        <dbReference type="Proteomes" id="UP000184389"/>
    </source>
</evidence>
<evidence type="ECO:0000256" key="4">
    <source>
        <dbReference type="ARBA" id="ARBA00023239"/>
    </source>
</evidence>
<dbReference type="OrthoDB" id="9764079at2"/>
<keyword evidence="8" id="KW-1185">Reference proteome</keyword>
<keyword evidence="4" id="KW-0456">Lyase</keyword>
<dbReference type="InterPro" id="IPR015424">
    <property type="entry name" value="PyrdxlP-dep_Trfase"/>
</dbReference>
<dbReference type="Proteomes" id="UP000184389">
    <property type="component" value="Unassembled WGS sequence"/>
</dbReference>
<dbReference type="Gene3D" id="3.90.1150.10">
    <property type="entry name" value="Aspartate Aminotransferase, domain 1"/>
    <property type="match status" value="1"/>
</dbReference>
<dbReference type="EMBL" id="FQXR01000002">
    <property type="protein sequence ID" value="SHH40368.1"/>
    <property type="molecule type" value="Genomic_DNA"/>
</dbReference>
<organism evidence="7 8">
    <name type="scientific">Sporanaerobacter acetigenes DSM 13106</name>
    <dbReference type="NCBI Taxonomy" id="1123281"/>
    <lineage>
        <taxon>Bacteria</taxon>
        <taxon>Bacillati</taxon>
        <taxon>Bacillota</taxon>
        <taxon>Tissierellia</taxon>
        <taxon>Tissierellales</taxon>
        <taxon>Sporanaerobacteraceae</taxon>
        <taxon>Sporanaerobacter</taxon>
    </lineage>
</organism>
<dbReference type="PIRSF" id="PIRSF001386">
    <property type="entry name" value="Trpase"/>
    <property type="match status" value="1"/>
</dbReference>
<dbReference type="RefSeq" id="WP_072742696.1">
    <property type="nucleotide sequence ID" value="NZ_FQXR01000002.1"/>
</dbReference>
<gene>
    <name evidence="7" type="ORF">SAMN02745180_00235</name>
</gene>
<evidence type="ECO:0000256" key="2">
    <source>
        <dbReference type="ARBA" id="ARBA00009721"/>
    </source>
</evidence>
<keyword evidence="3 5" id="KW-0663">Pyridoxal phosphate</keyword>
<dbReference type="AlphaFoldDB" id="A0A1M5SPU4"/>
<evidence type="ECO:0000256" key="5">
    <source>
        <dbReference type="PIRSR" id="PIRSR611166-50"/>
    </source>
</evidence>
<evidence type="ECO:0000313" key="7">
    <source>
        <dbReference type="EMBL" id="SHH40368.1"/>
    </source>
</evidence>
<dbReference type="Gene3D" id="3.40.640.10">
    <property type="entry name" value="Type I PLP-dependent aspartate aminotransferase-like (Major domain)"/>
    <property type="match status" value="1"/>
</dbReference>
<comment type="cofactor">
    <cofactor evidence="1 5">
        <name>pyridoxal 5'-phosphate</name>
        <dbReference type="ChEBI" id="CHEBI:597326"/>
    </cofactor>
</comment>
<sequence length="482" mass="54622">MSNIKFFSEEQIPLEMHKVRIVQKLELPTVERRFEAITEAGNNTFLLKNRDIFLDMLTDSGVNAMSDRQQAAMLIADDSYAGSETFIRLESKLREIFGMKFFLPTHQGRACENIISQVLVKPGSIVPMNYHFTTTKSHINLNGGRVEEIINDTGLEIKSNNPFKGNMDIDKLENLIKKHGSDKIAFVRMEAGTNLIGGQPFSLENLSEVRKICDKYGILLVLDASLLSDNLYFIKTREEKFKSMSIREITRKLASLCDVIYFSGRKLGCARGGGICTKNEDVFIKMRELVPLYEGFLTYGGMSVREMEALTIGLEETMDENIINQGPQFISFMVNELDKKGVPVVTPAGGLGCHINAMEFVDHIPQQEYPAGALAVALYIASGVRGMERGTLSEQRNPDGSEVFSNMELLRLAMPRRVFTLSQVKYAVDRILWLYENRKLIEGLKFIDEPKILRFFFGRLEPVSNWQENLVKKFKEDFGDSL</sequence>
<reference evidence="7 8" key="1">
    <citation type="submission" date="2016-11" db="EMBL/GenBank/DDBJ databases">
        <authorList>
            <person name="Jaros S."/>
            <person name="Januszkiewicz K."/>
            <person name="Wedrychowicz H."/>
        </authorList>
    </citation>
    <scope>NUCLEOTIDE SEQUENCE [LARGE SCALE GENOMIC DNA]</scope>
    <source>
        <strain evidence="7 8">DSM 13106</strain>
    </source>
</reference>
<accession>A0A1M5SPU4</accession>